<organism evidence="2 3">
    <name type="scientific">Winogradskyella endarachnes</name>
    <dbReference type="NCBI Taxonomy" id="2681965"/>
    <lineage>
        <taxon>Bacteria</taxon>
        <taxon>Pseudomonadati</taxon>
        <taxon>Bacteroidota</taxon>
        <taxon>Flavobacteriia</taxon>
        <taxon>Flavobacteriales</taxon>
        <taxon>Flavobacteriaceae</taxon>
        <taxon>Winogradskyella</taxon>
    </lineage>
</organism>
<name>A0A6L6U897_9FLAO</name>
<sequence>MKKILLALSCIVIFGCSNTDDNNNCNFLLDVGVNLTVNTNFPQFSQLQFTGNSVYVSGYGNKGIWLYRASSAILYAWDAADPGVIPSSCSTLTDSGIGDIVVSGCDEANQFSLATGLGLSDNSHSCTLLPYRVENIGNNTYLVSN</sequence>
<gene>
    <name evidence="2" type="ORF">GN138_08945</name>
</gene>
<reference evidence="2 3" key="1">
    <citation type="submission" date="2019-12" db="EMBL/GenBank/DDBJ databases">
        <authorList>
            <person name="Li J."/>
        </authorList>
    </citation>
    <scope>NUCLEOTIDE SEQUENCE [LARGE SCALE GENOMIC DNA]</scope>
    <source>
        <strain evidence="2 3">HL2-2</strain>
    </source>
</reference>
<dbReference type="RefSeq" id="WP_157363465.1">
    <property type="nucleotide sequence ID" value="NZ_WOWS01000003.1"/>
</dbReference>
<dbReference type="EMBL" id="WOWS01000003">
    <property type="protein sequence ID" value="MUU78570.1"/>
    <property type="molecule type" value="Genomic_DNA"/>
</dbReference>
<evidence type="ECO:0000256" key="1">
    <source>
        <dbReference type="SAM" id="SignalP"/>
    </source>
</evidence>
<comment type="caution">
    <text evidence="2">The sequence shown here is derived from an EMBL/GenBank/DDBJ whole genome shotgun (WGS) entry which is preliminary data.</text>
</comment>
<evidence type="ECO:0000313" key="2">
    <source>
        <dbReference type="EMBL" id="MUU78570.1"/>
    </source>
</evidence>
<feature type="chain" id="PRO_5026669983" description="Rieske domain-containing protein" evidence="1">
    <location>
        <begin position="20"/>
        <end position="145"/>
    </location>
</feature>
<feature type="signal peptide" evidence="1">
    <location>
        <begin position="1"/>
        <end position="19"/>
    </location>
</feature>
<accession>A0A6L6U897</accession>
<evidence type="ECO:0008006" key="4">
    <source>
        <dbReference type="Google" id="ProtNLM"/>
    </source>
</evidence>
<proteinExistence type="predicted"/>
<keyword evidence="3" id="KW-1185">Reference proteome</keyword>
<evidence type="ECO:0000313" key="3">
    <source>
        <dbReference type="Proteomes" id="UP000478208"/>
    </source>
</evidence>
<dbReference type="PROSITE" id="PS51257">
    <property type="entry name" value="PROKAR_LIPOPROTEIN"/>
    <property type="match status" value="1"/>
</dbReference>
<keyword evidence="1" id="KW-0732">Signal</keyword>
<dbReference type="Proteomes" id="UP000478208">
    <property type="component" value="Unassembled WGS sequence"/>
</dbReference>
<protein>
    <recommendedName>
        <fullName evidence="4">Rieske domain-containing protein</fullName>
    </recommendedName>
</protein>
<dbReference type="AlphaFoldDB" id="A0A6L6U897"/>